<feature type="transmembrane region" description="Helical" evidence="7">
    <location>
        <begin position="323"/>
        <end position="340"/>
    </location>
</feature>
<evidence type="ECO:0000313" key="10">
    <source>
        <dbReference type="Proteomes" id="UP000004688"/>
    </source>
</evidence>
<feature type="transmembrane region" description="Helical" evidence="7">
    <location>
        <begin position="379"/>
        <end position="395"/>
    </location>
</feature>
<evidence type="ECO:0000256" key="7">
    <source>
        <dbReference type="RuleBase" id="RU369079"/>
    </source>
</evidence>
<dbReference type="Proteomes" id="UP000004688">
    <property type="component" value="Plasmid pOA238_160"/>
</dbReference>
<dbReference type="InterPro" id="IPR004681">
    <property type="entry name" value="TRAP_DctM"/>
</dbReference>
<feature type="transmembrane region" description="Helical" evidence="7">
    <location>
        <begin position="15"/>
        <end position="40"/>
    </location>
</feature>
<comment type="function">
    <text evidence="7">Part of the tripartite ATP-independent periplasmic (TRAP) transport system.</text>
</comment>
<reference evidence="9 10" key="1">
    <citation type="journal article" date="2013" name="PLoS ONE">
        <title>Poles Apart: Arctic and Antarctic Octadecabacter strains Share High Genome Plasticity and a New Type of Xanthorhodopsin.</title>
        <authorList>
            <person name="Vollmers J."/>
            <person name="Voget S."/>
            <person name="Dietrich S."/>
            <person name="Gollnow K."/>
            <person name="Smits M."/>
            <person name="Meyer K."/>
            <person name="Brinkhoff T."/>
            <person name="Simon M."/>
            <person name="Daniel R."/>
        </authorList>
    </citation>
    <scope>NUCLEOTIDE SEQUENCE [LARGE SCALE GENOMIC DNA]</scope>
    <source>
        <strain evidence="9 10">238</strain>
        <plasmid evidence="10">Plasmid pOA238_160</plasmid>
    </source>
</reference>
<keyword evidence="3 7" id="KW-0997">Cell inner membrane</keyword>
<evidence type="ECO:0000256" key="6">
    <source>
        <dbReference type="ARBA" id="ARBA00023136"/>
    </source>
</evidence>
<comment type="similarity">
    <text evidence="7">Belongs to the TRAP transporter large permease family.</text>
</comment>
<dbReference type="GO" id="GO:0005886">
    <property type="term" value="C:plasma membrane"/>
    <property type="evidence" value="ECO:0007669"/>
    <property type="project" value="UniProtKB-SubCell"/>
</dbReference>
<protein>
    <recommendedName>
        <fullName evidence="7">TRAP transporter large permease protein</fullName>
    </recommendedName>
</protein>
<evidence type="ECO:0000313" key="9">
    <source>
        <dbReference type="EMBL" id="AGI74902.1"/>
    </source>
</evidence>
<keyword evidence="9" id="KW-0614">Plasmid</keyword>
<evidence type="ECO:0000256" key="1">
    <source>
        <dbReference type="ARBA" id="ARBA00004429"/>
    </source>
</evidence>
<evidence type="ECO:0000256" key="5">
    <source>
        <dbReference type="ARBA" id="ARBA00022989"/>
    </source>
</evidence>
<dbReference type="RefSeq" id="WP_015497793.1">
    <property type="nucleotide sequence ID" value="NC_020910.1"/>
</dbReference>
<accession>M9RRW6</accession>
<evidence type="ECO:0000256" key="2">
    <source>
        <dbReference type="ARBA" id="ARBA00022475"/>
    </source>
</evidence>
<dbReference type="HOGENOM" id="CLU_019824_4_0_5"/>
<name>M9RRW6_9RHOB</name>
<feature type="transmembrane region" description="Helical" evidence="7">
    <location>
        <begin position="251"/>
        <end position="267"/>
    </location>
</feature>
<sequence>MDISTITILMFSSMFLLMLLGIPLGIATGGIAAGFLMAFLGLDALPLITTRIYDFIDNYALVALPFFIFMASVMERGGVAHDLYDAIRLWAGRLRGGIGAMTVVVAMVLAAMSGVIGGEIVLLGIIALPQMLRLGYDKDLAIGTVAAGGSLGTMIPPSINLIIFGLTANVSISQLFLASATPGVLMGMTYIAYILIRCYLNPALGPIPSDEELDVPFSEKMASLKNVILPILIAFSVLGSIYAGIASVSEAAGVGAFAMVIAIWFRGKLTADLLKTAMVQTMRTCGMVLWLIFGAVSLVGVYNLLGGSAFIRELLTGLDVAPIVIILIMCGVFIVLGCLMDGTAICLLTIPIFAPIVSALGYDLIWFGIIFAITCQTGYISPPFGTAAFYLKGVAPKGIEITDIFRALLPFVGLQLIVLAAILFIPGIALWPL</sequence>
<dbReference type="EMBL" id="CP003744">
    <property type="protein sequence ID" value="AGI74902.1"/>
    <property type="molecule type" value="Genomic_DNA"/>
</dbReference>
<proteinExistence type="inferred from homology"/>
<dbReference type="NCBIfam" id="TIGR00786">
    <property type="entry name" value="dctM"/>
    <property type="match status" value="1"/>
</dbReference>
<keyword evidence="4 7" id="KW-0812">Transmembrane</keyword>
<organism evidence="9 10">
    <name type="scientific">Octadecabacter arcticus 238</name>
    <dbReference type="NCBI Taxonomy" id="391616"/>
    <lineage>
        <taxon>Bacteria</taxon>
        <taxon>Pseudomonadati</taxon>
        <taxon>Pseudomonadota</taxon>
        <taxon>Alphaproteobacteria</taxon>
        <taxon>Rhodobacterales</taxon>
        <taxon>Roseobacteraceae</taxon>
        <taxon>Octadecabacter</taxon>
    </lineage>
</organism>
<keyword evidence="7" id="KW-0813">Transport</keyword>
<feature type="transmembrane region" description="Helical" evidence="7">
    <location>
        <begin position="52"/>
        <end position="74"/>
    </location>
</feature>
<feature type="transmembrane region" description="Helical" evidence="7">
    <location>
        <begin position="140"/>
        <end position="163"/>
    </location>
</feature>
<comment type="subunit">
    <text evidence="7">The complex comprises the extracytoplasmic solute receptor protein and the two transmembrane proteins.</text>
</comment>
<feature type="transmembrane region" description="Helical" evidence="7">
    <location>
        <begin position="175"/>
        <end position="196"/>
    </location>
</feature>
<keyword evidence="5 7" id="KW-1133">Transmembrane helix</keyword>
<dbReference type="eggNOG" id="COG4664">
    <property type="taxonomic scope" value="Bacteria"/>
</dbReference>
<dbReference type="AlphaFoldDB" id="M9RRW6"/>
<dbReference type="InterPro" id="IPR010656">
    <property type="entry name" value="DctM"/>
</dbReference>
<evidence type="ECO:0000256" key="3">
    <source>
        <dbReference type="ARBA" id="ARBA00022519"/>
    </source>
</evidence>
<keyword evidence="6 7" id="KW-0472">Membrane</keyword>
<feature type="transmembrane region" description="Helical" evidence="7">
    <location>
        <begin position="98"/>
        <end position="128"/>
    </location>
</feature>
<keyword evidence="2" id="KW-1003">Cell membrane</keyword>
<dbReference type="Pfam" id="PF06808">
    <property type="entry name" value="DctM"/>
    <property type="match status" value="1"/>
</dbReference>
<dbReference type="PANTHER" id="PTHR33362">
    <property type="entry name" value="SIALIC ACID TRAP TRANSPORTER PERMEASE PROTEIN SIAT-RELATED"/>
    <property type="match status" value="1"/>
</dbReference>
<feature type="domain" description="TRAP C4-dicarboxylate transport system permease DctM subunit" evidence="8">
    <location>
        <begin position="12"/>
        <end position="428"/>
    </location>
</feature>
<evidence type="ECO:0000256" key="4">
    <source>
        <dbReference type="ARBA" id="ARBA00022692"/>
    </source>
</evidence>
<feature type="transmembrane region" description="Helical" evidence="7">
    <location>
        <begin position="352"/>
        <end position="373"/>
    </location>
</feature>
<dbReference type="PIRSF" id="PIRSF006066">
    <property type="entry name" value="HI0050"/>
    <property type="match status" value="1"/>
</dbReference>
<dbReference type="OrthoDB" id="7339120at2"/>
<comment type="subcellular location">
    <subcellularLocation>
        <location evidence="1 7">Cell inner membrane</location>
        <topology evidence="1 7">Multi-pass membrane protein</topology>
    </subcellularLocation>
</comment>
<feature type="transmembrane region" description="Helical" evidence="7">
    <location>
        <begin position="227"/>
        <end position="245"/>
    </location>
</feature>
<feature type="transmembrane region" description="Helical" evidence="7">
    <location>
        <begin position="407"/>
        <end position="431"/>
    </location>
</feature>
<dbReference type="KEGG" id="oar:OA238_160p0960"/>
<dbReference type="GO" id="GO:0022857">
    <property type="term" value="F:transmembrane transporter activity"/>
    <property type="evidence" value="ECO:0007669"/>
    <property type="project" value="UniProtKB-UniRule"/>
</dbReference>
<keyword evidence="10" id="KW-1185">Reference proteome</keyword>
<gene>
    <name evidence="9" type="primary">dctM2</name>
    <name evidence="9" type="ORF">OA238_160p0960</name>
</gene>
<geneLocation type="plasmid" evidence="9 10">
    <name>pOA238_160</name>
</geneLocation>
<feature type="transmembrane region" description="Helical" evidence="7">
    <location>
        <begin position="288"/>
        <end position="311"/>
    </location>
</feature>
<evidence type="ECO:0000259" key="8">
    <source>
        <dbReference type="Pfam" id="PF06808"/>
    </source>
</evidence>